<dbReference type="GO" id="GO:0003677">
    <property type="term" value="F:DNA binding"/>
    <property type="evidence" value="ECO:0007669"/>
    <property type="project" value="UniProtKB-KW"/>
</dbReference>
<name>A0A0C1V842_9ENTR</name>
<dbReference type="FunFam" id="1.10.150.20:FF:000003">
    <property type="entry name" value="DNA polymerase I"/>
    <property type="match status" value="1"/>
</dbReference>
<dbReference type="SUPFAM" id="SSF47807">
    <property type="entry name" value="5' to 3' exonuclease, C-terminal subdomain"/>
    <property type="match status" value="1"/>
</dbReference>
<dbReference type="Pfam" id="PF02739">
    <property type="entry name" value="5_3_exonuc_N"/>
    <property type="match status" value="1"/>
</dbReference>
<dbReference type="Gene3D" id="3.40.50.1010">
    <property type="entry name" value="5'-nuclease"/>
    <property type="match status" value="1"/>
</dbReference>
<organism evidence="5 6">
    <name type="scientific">Candidatus Riesia pediculischaeffi PTSU</name>
    <dbReference type="NCBI Taxonomy" id="1401651"/>
    <lineage>
        <taxon>Bacteria</taxon>
        <taxon>Pseudomonadati</taxon>
        <taxon>Pseudomonadota</taxon>
        <taxon>Gammaproteobacteria</taxon>
        <taxon>Enterobacterales</taxon>
        <taxon>Enterobacteriaceae</taxon>
        <taxon>Candidatus Riesia</taxon>
    </lineage>
</organism>
<dbReference type="RefSeq" id="WP_052471862.1">
    <property type="nucleotide sequence ID" value="NZ_AWXV01000004.1"/>
</dbReference>
<dbReference type="GO" id="GO:0008409">
    <property type="term" value="F:5'-3' exonuclease activity"/>
    <property type="evidence" value="ECO:0007669"/>
    <property type="project" value="InterPro"/>
</dbReference>
<accession>A0A0C1V842</accession>
<dbReference type="AlphaFoldDB" id="A0A0C1V842"/>
<dbReference type="PATRIC" id="fig|1401651.3.peg.453"/>
<evidence type="ECO:0000256" key="2">
    <source>
        <dbReference type="ARBA" id="ARBA00022801"/>
    </source>
</evidence>
<reference evidence="5 6" key="1">
    <citation type="journal article" date="2014" name="G3 (Bethesda)">
        <title>Genome sequence of Candidatus Riesia pediculischaeffi, endosymbiont of chimpanzee lice, and genomic comparison of recently acquired endosymbionts from human and chimpanzee lice.</title>
        <authorList>
            <person name="Boyd B.M."/>
            <person name="Allen J.M."/>
            <person name="de Crecy-Lagard V."/>
            <person name="Reed D.L."/>
        </authorList>
    </citation>
    <scope>NUCLEOTIDE SEQUENCE [LARGE SCALE GENOMIC DNA]</scope>
    <source>
        <strain evidence="5 6">PTSU</strain>
    </source>
</reference>
<dbReference type="Gene3D" id="1.10.150.20">
    <property type="entry name" value="5' to 3' exonuclease, C-terminal subdomain"/>
    <property type="match status" value="1"/>
</dbReference>
<dbReference type="InterPro" id="IPR020046">
    <property type="entry name" value="5-3_exonucl_a-hlix_arch_N"/>
</dbReference>
<evidence type="ECO:0000259" key="4">
    <source>
        <dbReference type="SMART" id="SM00475"/>
    </source>
</evidence>
<keyword evidence="1" id="KW-0540">Nuclease</keyword>
<dbReference type="InterPro" id="IPR036279">
    <property type="entry name" value="5-3_exonuclease_C_sf"/>
</dbReference>
<proteinExistence type="predicted"/>
<dbReference type="Proteomes" id="UP000054529">
    <property type="component" value="Unassembled WGS sequence"/>
</dbReference>
<evidence type="ECO:0000313" key="5">
    <source>
        <dbReference type="EMBL" id="KIE64018.1"/>
    </source>
</evidence>
<dbReference type="InterPro" id="IPR002421">
    <property type="entry name" value="5-3_exonuclease"/>
</dbReference>
<dbReference type="GO" id="GO:0033567">
    <property type="term" value="P:DNA replication, Okazaki fragment processing"/>
    <property type="evidence" value="ECO:0007669"/>
    <property type="project" value="InterPro"/>
</dbReference>
<evidence type="ECO:0000256" key="3">
    <source>
        <dbReference type="ARBA" id="ARBA00023125"/>
    </source>
</evidence>
<evidence type="ECO:0000313" key="6">
    <source>
        <dbReference type="Proteomes" id="UP000054529"/>
    </source>
</evidence>
<keyword evidence="3" id="KW-0238">DNA-binding</keyword>
<sequence>MTVFSRNKKYNFEGESLLIVDGSFHLYRSYYAFSFLVNEKSFQTGAIYGFIKTLRMLILNYEPTYVTVVFDSKEKGFRRKLFNSYKCNRPKTPDDLIVQIDPLKLMIQLMGVPVVTVPKAEGDDVIGSLVYRSIRHENITILISTGDKDLAQLVKKNVLLIDPLRNILGPEEIFNKYGVYPNLIADFFALAGDRSDNIPGIPGVGKKTAVNLLNQIGPIKKIYQNLSKIDFLQMRSPGKIRETLLNNQDTAILFRKITTIVKNLDLTQCYSNLSIRNPNSIVLKSLFIDYGFKKWLSYSRSKDWFLYQDKTKSVLNLFFGRVV</sequence>
<feature type="domain" description="5'-3' exonuclease" evidence="4">
    <location>
        <begin position="15"/>
        <end position="276"/>
    </location>
</feature>
<dbReference type="CDD" id="cd09859">
    <property type="entry name" value="PIN_53EXO"/>
    <property type="match status" value="1"/>
</dbReference>
<dbReference type="InterPro" id="IPR020045">
    <property type="entry name" value="DNA_polI_H3TH"/>
</dbReference>
<dbReference type="CDD" id="cd09898">
    <property type="entry name" value="H3TH_53EXO"/>
    <property type="match status" value="1"/>
</dbReference>
<dbReference type="HOGENOM" id="CLU_004675_1_0_6"/>
<keyword evidence="2" id="KW-0378">Hydrolase</keyword>
<dbReference type="OrthoDB" id="9806424at2"/>
<dbReference type="GO" id="GO:0017108">
    <property type="term" value="F:5'-flap endonuclease activity"/>
    <property type="evidence" value="ECO:0007669"/>
    <property type="project" value="InterPro"/>
</dbReference>
<dbReference type="InterPro" id="IPR029060">
    <property type="entry name" value="PIN-like_dom_sf"/>
</dbReference>
<comment type="caution">
    <text evidence="5">The sequence shown here is derived from an EMBL/GenBank/DDBJ whole genome shotgun (WGS) entry which is preliminary data.</text>
</comment>
<dbReference type="EMBL" id="AWXV01000004">
    <property type="protein sequence ID" value="KIE64018.1"/>
    <property type="molecule type" value="Genomic_DNA"/>
</dbReference>
<gene>
    <name evidence="5" type="ORF">P689_122187</name>
</gene>
<dbReference type="InterPro" id="IPR008918">
    <property type="entry name" value="HhH2"/>
</dbReference>
<dbReference type="Pfam" id="PF01367">
    <property type="entry name" value="5_3_exonuc"/>
    <property type="match status" value="1"/>
</dbReference>
<dbReference type="SMART" id="SM00475">
    <property type="entry name" value="53EXOc"/>
    <property type="match status" value="1"/>
</dbReference>
<protein>
    <submittedName>
        <fullName evidence="5">DNA polymerase I</fullName>
    </submittedName>
</protein>
<dbReference type="InterPro" id="IPR038969">
    <property type="entry name" value="FEN"/>
</dbReference>
<dbReference type="PANTHER" id="PTHR42646:SF2">
    <property type="entry name" value="5'-3' EXONUCLEASE FAMILY PROTEIN"/>
    <property type="match status" value="1"/>
</dbReference>
<evidence type="ECO:0000256" key="1">
    <source>
        <dbReference type="ARBA" id="ARBA00022722"/>
    </source>
</evidence>
<dbReference type="SMART" id="SM00279">
    <property type="entry name" value="HhH2"/>
    <property type="match status" value="1"/>
</dbReference>
<dbReference type="SUPFAM" id="SSF88723">
    <property type="entry name" value="PIN domain-like"/>
    <property type="match status" value="1"/>
</dbReference>
<dbReference type="PANTHER" id="PTHR42646">
    <property type="entry name" value="FLAP ENDONUCLEASE XNI"/>
    <property type="match status" value="1"/>
</dbReference>